<evidence type="ECO:0000256" key="1">
    <source>
        <dbReference type="SAM" id="MobiDB-lite"/>
    </source>
</evidence>
<organism evidence="2 3">
    <name type="scientific">Plectosphaerella cucumerina</name>
    <dbReference type="NCBI Taxonomy" id="40658"/>
    <lineage>
        <taxon>Eukaryota</taxon>
        <taxon>Fungi</taxon>
        <taxon>Dikarya</taxon>
        <taxon>Ascomycota</taxon>
        <taxon>Pezizomycotina</taxon>
        <taxon>Sordariomycetes</taxon>
        <taxon>Hypocreomycetidae</taxon>
        <taxon>Glomerellales</taxon>
        <taxon>Plectosphaerellaceae</taxon>
        <taxon>Plectosphaerella</taxon>
    </lineage>
</organism>
<protein>
    <submittedName>
        <fullName evidence="2">Uncharacterized protein</fullName>
    </submittedName>
</protein>
<feature type="region of interest" description="Disordered" evidence="1">
    <location>
        <begin position="146"/>
        <end position="204"/>
    </location>
</feature>
<keyword evidence="3" id="KW-1185">Reference proteome</keyword>
<evidence type="ECO:0000313" key="3">
    <source>
        <dbReference type="Proteomes" id="UP000813385"/>
    </source>
</evidence>
<dbReference type="EMBL" id="JAGPXD010000001">
    <property type="protein sequence ID" value="KAH7376073.1"/>
    <property type="molecule type" value="Genomic_DNA"/>
</dbReference>
<comment type="caution">
    <text evidence="2">The sequence shown here is derived from an EMBL/GenBank/DDBJ whole genome shotgun (WGS) entry which is preliminary data.</text>
</comment>
<name>A0A8K0TPJ9_9PEZI</name>
<feature type="compositionally biased region" description="Basic and acidic residues" evidence="1">
    <location>
        <begin position="154"/>
        <end position="164"/>
    </location>
</feature>
<evidence type="ECO:0000313" key="2">
    <source>
        <dbReference type="EMBL" id="KAH7376073.1"/>
    </source>
</evidence>
<feature type="compositionally biased region" description="Basic and acidic residues" evidence="1">
    <location>
        <begin position="187"/>
        <end position="204"/>
    </location>
</feature>
<gene>
    <name evidence="2" type="ORF">B0T11DRAFT_314463</name>
</gene>
<proteinExistence type="predicted"/>
<dbReference type="Proteomes" id="UP000813385">
    <property type="component" value="Unassembled WGS sequence"/>
</dbReference>
<accession>A0A8K0TPJ9</accession>
<sequence>MDGWGEGRGVWWCGCWVGWVGVVIDPSESRLPAPVHWRDGKGLSRLEVNFGAPGYVVVGLPAVAGHMILMRWITVPPGNEPREEPVCISKQQEMNAQESSRQSALIPRLARPVPCPSTAAVAAAAAAACSEIDSRCLMERDVTVKASQTNGGPQHHDDDGDGRKALGWTLLKTRALSGRGPPEEQTEVMKIEPSKEESRRASPD</sequence>
<dbReference type="AlphaFoldDB" id="A0A8K0TPJ9"/>
<reference evidence="2" key="1">
    <citation type="journal article" date="2021" name="Nat. Commun.">
        <title>Genetic determinants of endophytism in the Arabidopsis root mycobiome.</title>
        <authorList>
            <person name="Mesny F."/>
            <person name="Miyauchi S."/>
            <person name="Thiergart T."/>
            <person name="Pickel B."/>
            <person name="Atanasova L."/>
            <person name="Karlsson M."/>
            <person name="Huettel B."/>
            <person name="Barry K.W."/>
            <person name="Haridas S."/>
            <person name="Chen C."/>
            <person name="Bauer D."/>
            <person name="Andreopoulos W."/>
            <person name="Pangilinan J."/>
            <person name="LaButti K."/>
            <person name="Riley R."/>
            <person name="Lipzen A."/>
            <person name="Clum A."/>
            <person name="Drula E."/>
            <person name="Henrissat B."/>
            <person name="Kohler A."/>
            <person name="Grigoriev I.V."/>
            <person name="Martin F.M."/>
            <person name="Hacquard S."/>
        </authorList>
    </citation>
    <scope>NUCLEOTIDE SEQUENCE</scope>
    <source>
        <strain evidence="2">MPI-CAGE-AT-0016</strain>
    </source>
</reference>